<protein>
    <submittedName>
        <fullName evidence="1">Uncharacterized protein</fullName>
    </submittedName>
</protein>
<organism evidence="1 2">
    <name type="scientific">Eretmocerus hayati</name>
    <dbReference type="NCBI Taxonomy" id="131215"/>
    <lineage>
        <taxon>Eukaryota</taxon>
        <taxon>Metazoa</taxon>
        <taxon>Ecdysozoa</taxon>
        <taxon>Arthropoda</taxon>
        <taxon>Hexapoda</taxon>
        <taxon>Insecta</taxon>
        <taxon>Pterygota</taxon>
        <taxon>Neoptera</taxon>
        <taxon>Endopterygota</taxon>
        <taxon>Hymenoptera</taxon>
        <taxon>Apocrita</taxon>
        <taxon>Proctotrupomorpha</taxon>
        <taxon>Chalcidoidea</taxon>
        <taxon>Aphelinidae</taxon>
        <taxon>Aphelininae</taxon>
        <taxon>Eretmocerus</taxon>
    </lineage>
</organism>
<accession>A0ACC2P012</accession>
<sequence>MQHHPDEGIQEDNNEERNRRDSIDLHQREVKPDHQKDALQQRYQLGGIQGSVIYVSLKDHEWNYLQKQKTKPLELSTSVLERIQSIMEAGMLKKEERLELLQSIPREGDSISLEALLLNGEIVPNLHIDIMTDILPDLKLDISERQDIILALSNIIKLNVDLRKLITIARKDAVVQGYDYKVQKILKNTEATKYLFGDDVKSLMEGAKSMEKTAKEMKPKKQVTKDKRKYLNSQRSTTQRGGRGGFRDYNNTYYRSNNNYRQNRNQDRDQYPAKRVYAQTQPQRDNRERRHRSRSRQ</sequence>
<dbReference type="Proteomes" id="UP001239111">
    <property type="component" value="Chromosome 2"/>
</dbReference>
<comment type="caution">
    <text evidence="1">The sequence shown here is derived from an EMBL/GenBank/DDBJ whole genome shotgun (WGS) entry which is preliminary data.</text>
</comment>
<keyword evidence="2" id="KW-1185">Reference proteome</keyword>
<proteinExistence type="predicted"/>
<gene>
    <name evidence="1" type="ORF">QAD02_012641</name>
</gene>
<evidence type="ECO:0000313" key="1">
    <source>
        <dbReference type="EMBL" id="KAJ8676854.1"/>
    </source>
</evidence>
<reference evidence="1" key="1">
    <citation type="submission" date="2023-04" db="EMBL/GenBank/DDBJ databases">
        <title>A chromosome-level genome assembly of the parasitoid wasp Eretmocerus hayati.</title>
        <authorList>
            <person name="Zhong Y."/>
            <person name="Liu S."/>
            <person name="Liu Y."/>
        </authorList>
    </citation>
    <scope>NUCLEOTIDE SEQUENCE</scope>
    <source>
        <strain evidence="1">ZJU_SS_LIU_2023</strain>
    </source>
</reference>
<name>A0ACC2P012_9HYME</name>
<evidence type="ECO:0000313" key="2">
    <source>
        <dbReference type="Proteomes" id="UP001239111"/>
    </source>
</evidence>
<dbReference type="EMBL" id="CM056742">
    <property type="protein sequence ID" value="KAJ8676854.1"/>
    <property type="molecule type" value="Genomic_DNA"/>
</dbReference>